<evidence type="ECO:0000313" key="2">
    <source>
        <dbReference type="Proteomes" id="UP000693981"/>
    </source>
</evidence>
<dbReference type="Proteomes" id="UP000693981">
    <property type="component" value="Unassembled WGS sequence"/>
</dbReference>
<proteinExistence type="predicted"/>
<accession>A0A8T1X5S2</accession>
<keyword evidence="1" id="KW-0378">Hydrolase</keyword>
<dbReference type="GO" id="GO:0004527">
    <property type="term" value="F:exonuclease activity"/>
    <property type="evidence" value="ECO:0007669"/>
    <property type="project" value="UniProtKB-KW"/>
</dbReference>
<gene>
    <name evidence="1" type="primary">EXD3_3</name>
    <name evidence="1" type="ORF">PHYBOEH_001751</name>
</gene>
<comment type="caution">
    <text evidence="1">The sequence shown here is derived from an EMBL/GenBank/DDBJ whole genome shotgun (WGS) entry which is preliminary data.</text>
</comment>
<protein>
    <submittedName>
        <fullName evidence="1">Exonuclease mut-7</fullName>
    </submittedName>
</protein>
<keyword evidence="1" id="KW-0269">Exonuclease</keyword>
<reference evidence="1" key="1">
    <citation type="submission" date="2021-02" db="EMBL/GenBank/DDBJ databases">
        <authorList>
            <person name="Palmer J.M."/>
        </authorList>
    </citation>
    <scope>NUCLEOTIDE SEQUENCE</scope>
    <source>
        <strain evidence="1">SCRP23</strain>
    </source>
</reference>
<dbReference type="OrthoDB" id="119861at2759"/>
<name>A0A8T1X5S2_9STRA</name>
<organism evidence="1 2">
    <name type="scientific">Phytophthora boehmeriae</name>
    <dbReference type="NCBI Taxonomy" id="109152"/>
    <lineage>
        <taxon>Eukaryota</taxon>
        <taxon>Sar</taxon>
        <taxon>Stramenopiles</taxon>
        <taxon>Oomycota</taxon>
        <taxon>Peronosporomycetes</taxon>
        <taxon>Peronosporales</taxon>
        <taxon>Peronosporaceae</taxon>
        <taxon>Phytophthora</taxon>
    </lineage>
</organism>
<dbReference type="AlphaFoldDB" id="A0A8T1X5S2"/>
<keyword evidence="2" id="KW-1185">Reference proteome</keyword>
<dbReference type="EMBL" id="JAGDFL010000014">
    <property type="protein sequence ID" value="KAG7401335.1"/>
    <property type="molecule type" value="Genomic_DNA"/>
</dbReference>
<keyword evidence="1" id="KW-0540">Nuclease</keyword>
<sequence length="111" mass="13058">MDKVKGVHPSLRQHVVTMGGDAYTFKRIAEFGLYSAHANPDIYCGWEDWENEQNNDGVTIVDRSMCKQLNYRSDESEYYSHNWTEFFYDDIDGYYSDEYDDLAYRYGGLGF</sequence>
<evidence type="ECO:0000313" key="1">
    <source>
        <dbReference type="EMBL" id="KAG7401335.1"/>
    </source>
</evidence>